<comment type="caution">
    <text evidence="5">The sequence shown here is derived from an EMBL/GenBank/DDBJ whole genome shotgun (WGS) entry which is preliminary data.</text>
</comment>
<evidence type="ECO:0000259" key="4">
    <source>
        <dbReference type="Pfam" id="PF03328"/>
    </source>
</evidence>
<evidence type="ECO:0000313" key="5">
    <source>
        <dbReference type="EMBL" id="GAA4333142.1"/>
    </source>
</evidence>
<evidence type="ECO:0000313" key="6">
    <source>
        <dbReference type="Proteomes" id="UP001501671"/>
    </source>
</evidence>
<dbReference type="InterPro" id="IPR015813">
    <property type="entry name" value="Pyrv/PenolPyrv_kinase-like_dom"/>
</dbReference>
<accession>A0ABP8H1R7</accession>
<name>A0ABP8H1R7_9BURK</name>
<proteinExistence type="predicted"/>
<dbReference type="InterPro" id="IPR005000">
    <property type="entry name" value="Aldolase/citrate-lyase_domain"/>
</dbReference>
<dbReference type="RefSeq" id="WP_345249686.1">
    <property type="nucleotide sequence ID" value="NZ_BAABFO010000010.1"/>
</dbReference>
<dbReference type="EMBL" id="BAABFO010000010">
    <property type="protein sequence ID" value="GAA4333142.1"/>
    <property type="molecule type" value="Genomic_DNA"/>
</dbReference>
<organism evidence="5 6">
    <name type="scientific">Pigmentiphaga soli</name>
    <dbReference type="NCBI Taxonomy" id="1007095"/>
    <lineage>
        <taxon>Bacteria</taxon>
        <taxon>Pseudomonadati</taxon>
        <taxon>Pseudomonadota</taxon>
        <taxon>Betaproteobacteria</taxon>
        <taxon>Burkholderiales</taxon>
        <taxon>Alcaligenaceae</taxon>
        <taxon>Pigmentiphaga</taxon>
    </lineage>
</organism>
<comment type="catalytic activity">
    <reaction evidence="3">
        <text>D-glyceraldehyde + pyruvate = 2-dehydro-3-deoxy-L-galactonate</text>
        <dbReference type="Rhea" id="RHEA:80055"/>
        <dbReference type="ChEBI" id="CHEBI:15361"/>
        <dbReference type="ChEBI" id="CHEBI:17378"/>
        <dbReference type="ChEBI" id="CHEBI:75545"/>
    </reaction>
</comment>
<dbReference type="Pfam" id="PF03328">
    <property type="entry name" value="HpcH_HpaI"/>
    <property type="match status" value="1"/>
</dbReference>
<evidence type="ECO:0000256" key="3">
    <source>
        <dbReference type="ARBA" id="ARBA00045074"/>
    </source>
</evidence>
<dbReference type="PANTHER" id="PTHR30502:SF4">
    <property type="entry name" value="5-KETO-4-DEOXY-D-GLUCARATE ALDOLASE"/>
    <property type="match status" value="1"/>
</dbReference>
<dbReference type="Proteomes" id="UP001501671">
    <property type="component" value="Unassembled WGS sequence"/>
</dbReference>
<dbReference type="InterPro" id="IPR040442">
    <property type="entry name" value="Pyrv_kinase-like_dom_sf"/>
</dbReference>
<reference evidence="6" key="1">
    <citation type="journal article" date="2019" name="Int. J. Syst. Evol. Microbiol.">
        <title>The Global Catalogue of Microorganisms (GCM) 10K type strain sequencing project: providing services to taxonomists for standard genome sequencing and annotation.</title>
        <authorList>
            <consortium name="The Broad Institute Genomics Platform"/>
            <consortium name="The Broad Institute Genome Sequencing Center for Infectious Disease"/>
            <person name="Wu L."/>
            <person name="Ma J."/>
        </authorList>
    </citation>
    <scope>NUCLEOTIDE SEQUENCE [LARGE SCALE GENOMIC DNA]</scope>
    <source>
        <strain evidence="6">JCM 17666</strain>
    </source>
</reference>
<evidence type="ECO:0000256" key="2">
    <source>
        <dbReference type="ARBA" id="ARBA00023239"/>
    </source>
</evidence>
<keyword evidence="2" id="KW-0456">Lyase</keyword>
<dbReference type="Gene3D" id="3.20.20.60">
    <property type="entry name" value="Phosphoenolpyruvate-binding domains"/>
    <property type="match status" value="1"/>
</dbReference>
<keyword evidence="1" id="KW-0479">Metal-binding</keyword>
<keyword evidence="6" id="KW-1185">Reference proteome</keyword>
<evidence type="ECO:0000256" key="1">
    <source>
        <dbReference type="ARBA" id="ARBA00022723"/>
    </source>
</evidence>
<dbReference type="PANTHER" id="PTHR30502">
    <property type="entry name" value="2-KETO-3-DEOXY-L-RHAMNONATE ALDOLASE"/>
    <property type="match status" value="1"/>
</dbReference>
<gene>
    <name evidence="5" type="primary">hpaI_3</name>
    <name evidence="5" type="ORF">GCM10023144_24100</name>
</gene>
<protein>
    <submittedName>
        <fullName evidence="5">4-hydroxy-2-oxoheptanedioate aldolase</fullName>
    </submittedName>
</protein>
<sequence length="260" mass="27616">MENPLRARARADRLIGYWLTTASPMVTEIAAGAGFDWLLVDMEHAPNDLGDIVHHLRAAAAGGNAEPVVRMPVNDAVMVKRLLDAGARSLMFPNVQNADEARAAVAATRYPPDGIRGFSTVSRATRFGRLKDYAPRACETIYVIVQVETSQAIDNAAEIAAVEGVDCVFVGPNDLAANMGHLGKASAPEVQRKILDALAAIRSKGKRAGLLDYNVDSARKMFDAGFGLIAVGGDSGSIARAMDDLVARFRQGSQGNVNLG</sequence>
<dbReference type="InterPro" id="IPR050251">
    <property type="entry name" value="HpcH-HpaI_aldolase"/>
</dbReference>
<dbReference type="SUPFAM" id="SSF51621">
    <property type="entry name" value="Phosphoenolpyruvate/pyruvate domain"/>
    <property type="match status" value="1"/>
</dbReference>
<feature type="domain" description="HpcH/HpaI aldolase/citrate lyase" evidence="4">
    <location>
        <begin position="15"/>
        <end position="240"/>
    </location>
</feature>